<dbReference type="InterPro" id="IPR003675">
    <property type="entry name" value="Rce1/LyrA-like_dom"/>
</dbReference>
<feature type="transmembrane region" description="Helical" evidence="1">
    <location>
        <begin position="193"/>
        <end position="215"/>
    </location>
</feature>
<dbReference type="InterPro" id="IPR042150">
    <property type="entry name" value="MmRce1-like"/>
</dbReference>
<name>A0AAD8Y2V8_9STRA</name>
<feature type="transmembrane region" description="Helical" evidence="1">
    <location>
        <begin position="162"/>
        <end position="181"/>
    </location>
</feature>
<evidence type="ECO:0000256" key="1">
    <source>
        <dbReference type="SAM" id="Phobius"/>
    </source>
</evidence>
<dbReference type="PANTHER" id="PTHR35797:SF1">
    <property type="entry name" value="PROTEASE"/>
    <property type="match status" value="1"/>
</dbReference>
<keyword evidence="4" id="KW-1185">Reference proteome</keyword>
<dbReference type="Pfam" id="PF02517">
    <property type="entry name" value="Rce1-like"/>
    <property type="match status" value="1"/>
</dbReference>
<feature type="transmembrane region" description="Helical" evidence="1">
    <location>
        <begin position="59"/>
        <end position="79"/>
    </location>
</feature>
<keyword evidence="1" id="KW-1133">Transmembrane helix</keyword>
<keyword evidence="1" id="KW-0812">Transmembrane</keyword>
<dbReference type="EMBL" id="JATAAI010000020">
    <property type="protein sequence ID" value="KAK1738639.1"/>
    <property type="molecule type" value="Genomic_DNA"/>
</dbReference>
<sequence>MASPAAEEDKQAIGLGLLLGPSMAAFILTAVLEGREGFRGLLLPRSININLRQIEDSTCYYAIALLIAPLSSVVTLIMLSTFVSEAYTPKLFTSTNKPFLVLTGIGVGLIIATFEEIGWSGYVVPRLLQTHSEFYTGVITGVIWGLWHFPPFWEVDTFSSQIPLLLLFGRLFTWIIAYRVIMVWIYSRMKRSGALMMMILMHTSLVFCMIAIEPLLQGSDLLMYILSWTVVLWLVVWLGVSCCKSDCSHVKGQ</sequence>
<keyword evidence="1" id="KW-0472">Membrane</keyword>
<dbReference type="GO" id="GO:0004175">
    <property type="term" value="F:endopeptidase activity"/>
    <property type="evidence" value="ECO:0007669"/>
    <property type="project" value="UniProtKB-ARBA"/>
</dbReference>
<proteinExistence type="predicted"/>
<comment type="caution">
    <text evidence="3">The sequence shown here is derived from an EMBL/GenBank/DDBJ whole genome shotgun (WGS) entry which is preliminary data.</text>
</comment>
<evidence type="ECO:0000313" key="3">
    <source>
        <dbReference type="EMBL" id="KAK1738639.1"/>
    </source>
</evidence>
<evidence type="ECO:0000259" key="2">
    <source>
        <dbReference type="Pfam" id="PF02517"/>
    </source>
</evidence>
<reference evidence="3" key="1">
    <citation type="submission" date="2023-06" db="EMBL/GenBank/DDBJ databases">
        <title>Survivors Of The Sea: Transcriptome response of Skeletonema marinoi to long-term dormancy.</title>
        <authorList>
            <person name="Pinder M.I.M."/>
            <person name="Kourtchenko O."/>
            <person name="Robertson E.K."/>
            <person name="Larsson T."/>
            <person name="Maumus F."/>
            <person name="Osuna-Cruz C.M."/>
            <person name="Vancaester E."/>
            <person name="Stenow R."/>
            <person name="Vandepoele K."/>
            <person name="Ploug H."/>
            <person name="Bruchert V."/>
            <person name="Godhe A."/>
            <person name="Topel M."/>
        </authorList>
    </citation>
    <scope>NUCLEOTIDE SEQUENCE</scope>
    <source>
        <strain evidence="3">R05AC</strain>
    </source>
</reference>
<accession>A0AAD8Y2V8</accession>
<evidence type="ECO:0000313" key="4">
    <source>
        <dbReference type="Proteomes" id="UP001224775"/>
    </source>
</evidence>
<gene>
    <name evidence="3" type="ORF">QTG54_010669</name>
</gene>
<dbReference type="AlphaFoldDB" id="A0AAD8Y2V8"/>
<organism evidence="3 4">
    <name type="scientific">Skeletonema marinoi</name>
    <dbReference type="NCBI Taxonomy" id="267567"/>
    <lineage>
        <taxon>Eukaryota</taxon>
        <taxon>Sar</taxon>
        <taxon>Stramenopiles</taxon>
        <taxon>Ochrophyta</taxon>
        <taxon>Bacillariophyta</taxon>
        <taxon>Coscinodiscophyceae</taxon>
        <taxon>Thalassiosirophycidae</taxon>
        <taxon>Thalassiosirales</taxon>
        <taxon>Skeletonemataceae</taxon>
        <taxon>Skeletonema</taxon>
        <taxon>Skeletonema marinoi-dohrnii complex</taxon>
    </lineage>
</organism>
<feature type="transmembrane region" description="Helical" evidence="1">
    <location>
        <begin position="221"/>
        <end position="243"/>
    </location>
</feature>
<protein>
    <recommendedName>
        <fullName evidence="2">CAAX prenyl protease 2/Lysostaphin resistance protein A-like domain-containing protein</fullName>
    </recommendedName>
</protein>
<feature type="transmembrane region" description="Helical" evidence="1">
    <location>
        <begin position="99"/>
        <end position="122"/>
    </location>
</feature>
<dbReference type="Proteomes" id="UP001224775">
    <property type="component" value="Unassembled WGS sequence"/>
</dbReference>
<feature type="transmembrane region" description="Helical" evidence="1">
    <location>
        <begin position="12"/>
        <end position="32"/>
    </location>
</feature>
<dbReference type="GO" id="GO:0080120">
    <property type="term" value="P:CAAX-box protein maturation"/>
    <property type="evidence" value="ECO:0007669"/>
    <property type="project" value="UniProtKB-ARBA"/>
</dbReference>
<feature type="transmembrane region" description="Helical" evidence="1">
    <location>
        <begin position="134"/>
        <end position="150"/>
    </location>
</feature>
<feature type="domain" description="CAAX prenyl protease 2/Lysostaphin resistance protein A-like" evidence="2">
    <location>
        <begin position="100"/>
        <end position="204"/>
    </location>
</feature>
<dbReference type="PANTHER" id="PTHR35797">
    <property type="entry name" value="PROTEASE-RELATED"/>
    <property type="match status" value="1"/>
</dbReference>